<dbReference type="Gene3D" id="3.40.50.300">
    <property type="entry name" value="P-loop containing nucleotide triphosphate hydrolases"/>
    <property type="match status" value="1"/>
</dbReference>
<keyword evidence="2" id="KW-0342">GTP-binding</keyword>
<dbReference type="Pfam" id="PF18133">
    <property type="entry name" value="HydF_tetramer"/>
    <property type="match status" value="1"/>
</dbReference>
<dbReference type="EMBL" id="JAHQCX010000004">
    <property type="protein sequence ID" value="MBU9725992.1"/>
    <property type="molecule type" value="Genomic_DNA"/>
</dbReference>
<gene>
    <name evidence="6" type="primary">hydF</name>
    <name evidence="6" type="ORF">KTH90_08190</name>
</gene>
<dbReference type="Gene3D" id="3.40.50.11420">
    <property type="match status" value="1"/>
</dbReference>
<evidence type="ECO:0000313" key="7">
    <source>
        <dbReference type="Proteomes" id="UP001314681"/>
    </source>
</evidence>
<reference evidence="6 7" key="1">
    <citation type="submission" date="2021-06" db="EMBL/GenBank/DDBJ databases">
        <title>Description of novel taxa of the family Lachnospiraceae.</title>
        <authorList>
            <person name="Chaplin A.V."/>
            <person name="Sokolova S.R."/>
            <person name="Pikina A.P."/>
            <person name="Korzhanova M."/>
            <person name="Belova V."/>
            <person name="Korostin D."/>
            <person name="Efimov B.A."/>
        </authorList>
    </citation>
    <scope>NUCLEOTIDE SEQUENCE [LARGE SCALE GENOMIC DNA]</scope>
    <source>
        <strain evidence="6 7">ASD4241</strain>
    </source>
</reference>
<dbReference type="Gene3D" id="3.40.50.11410">
    <property type="match status" value="1"/>
</dbReference>
<dbReference type="NCBIfam" id="TIGR03918">
    <property type="entry name" value="GTP_HydF"/>
    <property type="match status" value="1"/>
</dbReference>
<dbReference type="CDD" id="cd00880">
    <property type="entry name" value="Era_like"/>
    <property type="match status" value="1"/>
</dbReference>
<dbReference type="Proteomes" id="UP001314681">
    <property type="component" value="Unassembled WGS sequence"/>
</dbReference>
<organism evidence="6 7">
    <name type="scientific">Diplocloster modestus</name>
    <dbReference type="NCBI Taxonomy" id="2850322"/>
    <lineage>
        <taxon>Bacteria</taxon>
        <taxon>Bacillati</taxon>
        <taxon>Bacillota</taxon>
        <taxon>Clostridia</taxon>
        <taxon>Lachnospirales</taxon>
        <taxon>Lachnospiraceae</taxon>
        <taxon>Diplocloster</taxon>
    </lineage>
</organism>
<feature type="domain" description="Hydrogen maturase F dimerization" evidence="4">
    <location>
        <begin position="178"/>
        <end position="276"/>
    </location>
</feature>
<evidence type="ECO:0000259" key="3">
    <source>
        <dbReference type="Pfam" id="PF01926"/>
    </source>
</evidence>
<protein>
    <submittedName>
        <fullName evidence="6">[FeFe] hydrogenase H-cluster maturation GTPase HydF</fullName>
    </submittedName>
</protein>
<feature type="domain" description="G" evidence="3">
    <location>
        <begin position="11"/>
        <end position="126"/>
    </location>
</feature>
<keyword evidence="7" id="KW-1185">Reference proteome</keyword>
<dbReference type="InterPro" id="IPR040644">
    <property type="entry name" value="HydF_tetramer"/>
</dbReference>
<feature type="domain" description="Hydrogen maturase F tetramerization" evidence="5">
    <location>
        <begin position="281"/>
        <end position="396"/>
    </location>
</feature>
<evidence type="ECO:0000256" key="1">
    <source>
        <dbReference type="ARBA" id="ARBA00022741"/>
    </source>
</evidence>
<dbReference type="PANTHER" id="PTHR42714:SF6">
    <property type="entry name" value="TRANSLATION INITIATION FACTOR IF-2"/>
    <property type="match status" value="1"/>
</dbReference>
<comment type="caution">
    <text evidence="6">The sequence shown here is derived from an EMBL/GenBank/DDBJ whole genome shotgun (WGS) entry which is preliminary data.</text>
</comment>
<keyword evidence="1" id="KW-0547">Nucleotide-binding</keyword>
<sequence length="408" mass="44715">MNQTPMGNRYHIAIFGKRNAGKSTLMNALTRQEISVVSDVAGTTTDPVYKSMELLPIGPVVFIDTAGFDDIGELGALRIKKTRQVLRKTDFALVVLEAQEEPDCELVDFLKEIRIRSLPCLTVINKCDVAKPSDGMLTLLEAEQIPFLTGTAYQAEFIGQVKEAIIQAASVIKEEAPLLGGIVKPGDLAVLVTPIDSAAPKGRMILPQQQTIRAILDADAMMAVTKENRLKETLDSLAVKPSIVITDSQAFRQVSAQTPEDILLTSFSILFARQKGELEPMVKGALAADHLKAGDKVLIVEGCTHHRQTDDIGTVKIPRWLREKAGDGLEFAWASGTGFPEKLTDYALIIHCGACMLNQREMRYRIHTAREQNIPMTNYGMLIAHVMGILPRALKPFPEGAVLLSQSM</sequence>
<dbReference type="NCBIfam" id="TIGR00231">
    <property type="entry name" value="small_GTP"/>
    <property type="match status" value="1"/>
</dbReference>
<accession>A0ABS6K663</accession>
<dbReference type="InterPro" id="IPR005225">
    <property type="entry name" value="Small_GTP-bd"/>
</dbReference>
<dbReference type="Pfam" id="PF01926">
    <property type="entry name" value="MMR_HSR1"/>
    <property type="match status" value="1"/>
</dbReference>
<name>A0ABS6K663_9FIRM</name>
<evidence type="ECO:0000313" key="6">
    <source>
        <dbReference type="EMBL" id="MBU9725992.1"/>
    </source>
</evidence>
<dbReference type="InterPro" id="IPR006073">
    <property type="entry name" value="GTP-bd"/>
</dbReference>
<dbReference type="InterPro" id="IPR023873">
    <property type="entry name" value="FeFe-hyd_GTPase_HydF"/>
</dbReference>
<dbReference type="PANTHER" id="PTHR42714">
    <property type="entry name" value="TRNA MODIFICATION GTPASE GTPBP3"/>
    <property type="match status" value="1"/>
</dbReference>
<dbReference type="SUPFAM" id="SSF52540">
    <property type="entry name" value="P-loop containing nucleoside triphosphate hydrolases"/>
    <property type="match status" value="1"/>
</dbReference>
<dbReference type="InterPro" id="IPR041606">
    <property type="entry name" value="HydF_dimer"/>
</dbReference>
<evidence type="ECO:0000259" key="5">
    <source>
        <dbReference type="Pfam" id="PF18133"/>
    </source>
</evidence>
<dbReference type="Pfam" id="PF18128">
    <property type="entry name" value="HydF_dimer"/>
    <property type="match status" value="1"/>
</dbReference>
<evidence type="ECO:0000256" key="2">
    <source>
        <dbReference type="ARBA" id="ARBA00023134"/>
    </source>
</evidence>
<dbReference type="InterPro" id="IPR027417">
    <property type="entry name" value="P-loop_NTPase"/>
</dbReference>
<evidence type="ECO:0000259" key="4">
    <source>
        <dbReference type="Pfam" id="PF18128"/>
    </source>
</evidence>
<proteinExistence type="predicted"/>